<reference evidence="3 4" key="1">
    <citation type="submission" date="2012-08" db="EMBL/GenBank/DDBJ databases">
        <title>Whole genome shotgun sequence of Gordonia rhizosphera NBRC 16068.</title>
        <authorList>
            <person name="Takarada H."/>
            <person name="Isaki S."/>
            <person name="Hosoyama A."/>
            <person name="Tsuchikane K."/>
            <person name="Katsumata H."/>
            <person name="Baba S."/>
            <person name="Ohji S."/>
            <person name="Yamazaki S."/>
            <person name="Fujita N."/>
        </authorList>
    </citation>
    <scope>NUCLEOTIDE SEQUENCE [LARGE SCALE GENOMIC DNA]</scope>
    <source>
        <strain evidence="3 4">NBRC 16068</strain>
    </source>
</reference>
<feature type="region of interest" description="Disordered" evidence="1">
    <location>
        <begin position="151"/>
        <end position="188"/>
    </location>
</feature>
<feature type="transmembrane region" description="Helical" evidence="2">
    <location>
        <begin position="188"/>
        <end position="211"/>
    </location>
</feature>
<accession>K6V5G4</accession>
<keyword evidence="4" id="KW-1185">Reference proteome</keyword>
<evidence type="ECO:0000256" key="2">
    <source>
        <dbReference type="SAM" id="Phobius"/>
    </source>
</evidence>
<evidence type="ECO:0000313" key="3">
    <source>
        <dbReference type="EMBL" id="GAB91478.1"/>
    </source>
</evidence>
<dbReference type="STRING" id="1108045.GORHZ_135_00270"/>
<organism evidence="3 4">
    <name type="scientific">Gordonia rhizosphera NBRC 16068</name>
    <dbReference type="NCBI Taxonomy" id="1108045"/>
    <lineage>
        <taxon>Bacteria</taxon>
        <taxon>Bacillati</taxon>
        <taxon>Actinomycetota</taxon>
        <taxon>Actinomycetes</taxon>
        <taxon>Mycobacteriales</taxon>
        <taxon>Gordoniaceae</taxon>
        <taxon>Gordonia</taxon>
    </lineage>
</organism>
<feature type="compositionally biased region" description="Pro residues" evidence="1">
    <location>
        <begin position="48"/>
        <end position="79"/>
    </location>
</feature>
<dbReference type="EMBL" id="BAHC01000135">
    <property type="protein sequence ID" value="GAB91478.1"/>
    <property type="molecule type" value="Genomic_DNA"/>
</dbReference>
<comment type="caution">
    <text evidence="3">The sequence shown here is derived from an EMBL/GenBank/DDBJ whole genome shotgun (WGS) entry which is preliminary data.</text>
</comment>
<proteinExistence type="predicted"/>
<protein>
    <recommendedName>
        <fullName evidence="5">Gram-positive cocci surface proteins LPxTG domain-containing protein</fullName>
    </recommendedName>
</protein>
<dbReference type="RefSeq" id="WP_006334964.1">
    <property type="nucleotide sequence ID" value="NZ_BAHC01000135.1"/>
</dbReference>
<feature type="region of interest" description="Disordered" evidence="1">
    <location>
        <begin position="40"/>
        <end position="118"/>
    </location>
</feature>
<evidence type="ECO:0000256" key="1">
    <source>
        <dbReference type="SAM" id="MobiDB-lite"/>
    </source>
</evidence>
<sequence>MNIAIHTARNILLGTAVAAALIGPGAGIALAESPARQFEPGLSVGTVTPPPADPGDILPPPPDPDPANPDDFLPPPADPVDPGHGGPGDLGTDDDEPPVDPCEVTNTCPTPPCDPEVDPDCPTPPCDPEEDPDCPVVLCDVEEGTGICPPCEADDTCDQTTTPLPETEDPEPVSSDRPTFDTGDEQSVAGAGLVGGGIGLIIAGGTAVAVFRRPIK</sequence>
<name>K6V5G4_9ACTN</name>
<evidence type="ECO:0000313" key="4">
    <source>
        <dbReference type="Proteomes" id="UP000008363"/>
    </source>
</evidence>
<evidence type="ECO:0008006" key="5">
    <source>
        <dbReference type="Google" id="ProtNLM"/>
    </source>
</evidence>
<gene>
    <name evidence="3" type="ORF">GORHZ_135_00270</name>
</gene>
<keyword evidence="2" id="KW-1133">Transmembrane helix</keyword>
<dbReference type="AlphaFoldDB" id="K6V5G4"/>
<keyword evidence="2" id="KW-0812">Transmembrane</keyword>
<keyword evidence="2" id="KW-0472">Membrane</keyword>
<dbReference type="Proteomes" id="UP000008363">
    <property type="component" value="Unassembled WGS sequence"/>
</dbReference>